<evidence type="ECO:0000313" key="4">
    <source>
        <dbReference type="Proteomes" id="UP000600026"/>
    </source>
</evidence>
<dbReference type="Gene3D" id="3.30.720.120">
    <property type="match status" value="1"/>
</dbReference>
<sequence>MAAGGAAPVRKGGWPVTVQPVPEGYPRVTPYLCIDGAAAAIDFYVSVLGARERMRMAAPGGKIGHAELELGSSVIMLADEHPDIGFRSPKSVGGTPVTLHVYVEDVDAVFLAALARGATGLRPLRDEFYGDRTGQFEDPFGHRWSIATHIEDVPPDEMERRSEEAERAMGSEPGGE</sequence>
<feature type="compositionally biased region" description="Basic and acidic residues" evidence="1">
    <location>
        <begin position="153"/>
        <end position="169"/>
    </location>
</feature>
<gene>
    <name evidence="3" type="primary">phnB</name>
    <name evidence="3" type="ORF">Sxan_39510</name>
</gene>
<dbReference type="PROSITE" id="PS51819">
    <property type="entry name" value="VOC"/>
    <property type="match status" value="1"/>
</dbReference>
<evidence type="ECO:0000259" key="2">
    <source>
        <dbReference type="PROSITE" id="PS51819"/>
    </source>
</evidence>
<dbReference type="InterPro" id="IPR029068">
    <property type="entry name" value="Glyas_Bleomycin-R_OHBP_Dase"/>
</dbReference>
<dbReference type="AlphaFoldDB" id="A0A919H063"/>
<keyword evidence="4" id="KW-1185">Reference proteome</keyword>
<reference evidence="3" key="1">
    <citation type="submission" date="2020-09" db="EMBL/GenBank/DDBJ databases">
        <title>Whole genome shotgun sequence of Streptomyces xanthophaeus NBRC 12829.</title>
        <authorList>
            <person name="Komaki H."/>
            <person name="Tamura T."/>
        </authorList>
    </citation>
    <scope>NUCLEOTIDE SEQUENCE</scope>
    <source>
        <strain evidence="3">NBRC 12829</strain>
    </source>
</reference>
<protein>
    <submittedName>
        <fullName evidence="3">Glyoxalase</fullName>
    </submittedName>
</protein>
<name>A0A919H063_9ACTN</name>
<proteinExistence type="predicted"/>
<dbReference type="PANTHER" id="PTHR34109:SF1">
    <property type="entry name" value="VOC DOMAIN-CONTAINING PROTEIN"/>
    <property type="match status" value="1"/>
</dbReference>
<dbReference type="InterPro" id="IPR004360">
    <property type="entry name" value="Glyas_Fos-R_dOase_dom"/>
</dbReference>
<dbReference type="Proteomes" id="UP000600026">
    <property type="component" value="Unassembled WGS sequence"/>
</dbReference>
<feature type="region of interest" description="Disordered" evidence="1">
    <location>
        <begin position="153"/>
        <end position="176"/>
    </location>
</feature>
<dbReference type="SUPFAM" id="SSF54593">
    <property type="entry name" value="Glyoxalase/Bleomycin resistance protein/Dihydroxybiphenyl dioxygenase"/>
    <property type="match status" value="1"/>
</dbReference>
<dbReference type="InterPro" id="IPR037523">
    <property type="entry name" value="VOC_core"/>
</dbReference>
<organism evidence="3 4">
    <name type="scientific">Streptomyces xanthophaeus</name>
    <dbReference type="NCBI Taxonomy" id="67385"/>
    <lineage>
        <taxon>Bacteria</taxon>
        <taxon>Bacillati</taxon>
        <taxon>Actinomycetota</taxon>
        <taxon>Actinomycetes</taxon>
        <taxon>Kitasatosporales</taxon>
        <taxon>Streptomycetaceae</taxon>
        <taxon>Streptomyces</taxon>
    </lineage>
</organism>
<evidence type="ECO:0000313" key="3">
    <source>
        <dbReference type="EMBL" id="GHI86587.1"/>
    </source>
</evidence>
<dbReference type="EMBL" id="BNEE01000006">
    <property type="protein sequence ID" value="GHI86587.1"/>
    <property type="molecule type" value="Genomic_DNA"/>
</dbReference>
<feature type="domain" description="VOC" evidence="2">
    <location>
        <begin position="24"/>
        <end position="149"/>
    </location>
</feature>
<accession>A0A919H063</accession>
<evidence type="ECO:0000256" key="1">
    <source>
        <dbReference type="SAM" id="MobiDB-lite"/>
    </source>
</evidence>
<comment type="caution">
    <text evidence="3">The sequence shown here is derived from an EMBL/GenBank/DDBJ whole genome shotgun (WGS) entry which is preliminary data.</text>
</comment>
<dbReference type="Pfam" id="PF00903">
    <property type="entry name" value="Glyoxalase"/>
    <property type="match status" value="1"/>
</dbReference>
<dbReference type="CDD" id="cd07246">
    <property type="entry name" value="VOC_like"/>
    <property type="match status" value="1"/>
</dbReference>
<dbReference type="Gene3D" id="3.30.720.110">
    <property type="match status" value="1"/>
</dbReference>
<dbReference type="PANTHER" id="PTHR34109">
    <property type="entry name" value="BNAUNNG04460D PROTEIN-RELATED"/>
    <property type="match status" value="1"/>
</dbReference>